<dbReference type="PROSITE" id="PS50067">
    <property type="entry name" value="KINESIN_MOTOR_2"/>
    <property type="match status" value="1"/>
</dbReference>
<keyword evidence="1 8" id="KW-0493">Microtubule</keyword>
<dbReference type="GO" id="GO:0005874">
    <property type="term" value="C:microtubule"/>
    <property type="evidence" value="ECO:0007669"/>
    <property type="project" value="UniProtKB-KW"/>
</dbReference>
<feature type="domain" description="Kinesin motor" evidence="11">
    <location>
        <begin position="94"/>
        <end position="258"/>
    </location>
</feature>
<dbReference type="SUPFAM" id="SSF52540">
    <property type="entry name" value="P-loop containing nucleoside triphosphate hydrolases"/>
    <property type="match status" value="1"/>
</dbReference>
<evidence type="ECO:0000259" key="11">
    <source>
        <dbReference type="PROSITE" id="PS50067"/>
    </source>
</evidence>
<feature type="coiled-coil region" evidence="9">
    <location>
        <begin position="281"/>
        <end position="308"/>
    </location>
</feature>
<dbReference type="PANTHER" id="PTHR37739">
    <property type="entry name" value="KINESIN-LIKE PROTEIN KIN-12D"/>
    <property type="match status" value="1"/>
</dbReference>
<evidence type="ECO:0000256" key="2">
    <source>
        <dbReference type="ARBA" id="ARBA00022741"/>
    </source>
</evidence>
<keyword evidence="2 8" id="KW-0547">Nucleotide-binding</keyword>
<evidence type="ECO:0000256" key="6">
    <source>
        <dbReference type="ARBA" id="ARBA00034488"/>
    </source>
</evidence>
<evidence type="ECO:0000256" key="9">
    <source>
        <dbReference type="SAM" id="Coils"/>
    </source>
</evidence>
<keyword evidence="13" id="KW-1185">Reference proteome</keyword>
<evidence type="ECO:0000256" key="7">
    <source>
        <dbReference type="PROSITE-ProRule" id="PRU00283"/>
    </source>
</evidence>
<dbReference type="GO" id="GO:0003777">
    <property type="term" value="F:microtubule motor activity"/>
    <property type="evidence" value="ECO:0007669"/>
    <property type="project" value="InterPro"/>
</dbReference>
<evidence type="ECO:0000256" key="3">
    <source>
        <dbReference type="ARBA" id="ARBA00022840"/>
    </source>
</evidence>
<keyword evidence="5 8" id="KW-0505">Motor protein</keyword>
<dbReference type="InterPro" id="IPR044986">
    <property type="entry name" value="KIF15/KIN-12"/>
</dbReference>
<reference evidence="12 13" key="1">
    <citation type="journal article" date="2021" name="Nat. Plants">
        <title>The Taxus genome provides insights into paclitaxel biosynthesis.</title>
        <authorList>
            <person name="Xiong X."/>
            <person name="Gou J."/>
            <person name="Liao Q."/>
            <person name="Li Y."/>
            <person name="Zhou Q."/>
            <person name="Bi G."/>
            <person name="Li C."/>
            <person name="Du R."/>
            <person name="Wang X."/>
            <person name="Sun T."/>
            <person name="Guo L."/>
            <person name="Liang H."/>
            <person name="Lu P."/>
            <person name="Wu Y."/>
            <person name="Zhang Z."/>
            <person name="Ro D.K."/>
            <person name="Shang Y."/>
            <person name="Huang S."/>
            <person name="Yan J."/>
        </authorList>
    </citation>
    <scope>NUCLEOTIDE SEQUENCE [LARGE SCALE GENOMIC DNA]</scope>
    <source>
        <strain evidence="12">Ta-2019</strain>
    </source>
</reference>
<dbReference type="InterPro" id="IPR001752">
    <property type="entry name" value="Kinesin_motor_dom"/>
</dbReference>
<dbReference type="AlphaFoldDB" id="A0AA38GWC7"/>
<evidence type="ECO:0000256" key="10">
    <source>
        <dbReference type="SAM" id="MobiDB-lite"/>
    </source>
</evidence>
<feature type="coiled-coil region" evidence="9">
    <location>
        <begin position="726"/>
        <end position="767"/>
    </location>
</feature>
<evidence type="ECO:0000256" key="8">
    <source>
        <dbReference type="RuleBase" id="RU000394"/>
    </source>
</evidence>
<dbReference type="PRINTS" id="PR00380">
    <property type="entry name" value="KINESINHEAVY"/>
</dbReference>
<comment type="caution">
    <text evidence="7">Lacks conserved residue(s) required for the propagation of feature annotation.</text>
</comment>
<dbReference type="GO" id="GO:0007018">
    <property type="term" value="P:microtubule-based movement"/>
    <property type="evidence" value="ECO:0007669"/>
    <property type="project" value="InterPro"/>
</dbReference>
<dbReference type="InterPro" id="IPR027417">
    <property type="entry name" value="P-loop_NTPase"/>
</dbReference>
<dbReference type="InterPro" id="IPR036961">
    <property type="entry name" value="Kinesin_motor_dom_sf"/>
</dbReference>
<protein>
    <recommendedName>
        <fullName evidence="8">Kinesin-like protein</fullName>
    </recommendedName>
</protein>
<dbReference type="GO" id="GO:0008017">
    <property type="term" value="F:microtubule binding"/>
    <property type="evidence" value="ECO:0007669"/>
    <property type="project" value="InterPro"/>
</dbReference>
<dbReference type="GO" id="GO:0005524">
    <property type="term" value="F:ATP binding"/>
    <property type="evidence" value="ECO:0007669"/>
    <property type="project" value="UniProtKB-KW"/>
</dbReference>
<feature type="coiled-coil region" evidence="9">
    <location>
        <begin position="633"/>
        <end position="702"/>
    </location>
</feature>
<evidence type="ECO:0000256" key="5">
    <source>
        <dbReference type="ARBA" id="ARBA00023175"/>
    </source>
</evidence>
<name>A0AA38GWC7_TAXCH</name>
<dbReference type="SMART" id="SM00129">
    <property type="entry name" value="KISc"/>
    <property type="match status" value="1"/>
</dbReference>
<keyword evidence="3 8" id="KW-0067">ATP-binding</keyword>
<keyword evidence="4 9" id="KW-0175">Coiled coil</keyword>
<dbReference type="PROSITE" id="PS00411">
    <property type="entry name" value="KINESIN_MOTOR_1"/>
    <property type="match status" value="1"/>
</dbReference>
<dbReference type="Gene3D" id="3.40.850.10">
    <property type="entry name" value="Kinesin motor domain"/>
    <property type="match status" value="2"/>
</dbReference>
<dbReference type="Pfam" id="PF00225">
    <property type="entry name" value="Kinesin"/>
    <property type="match status" value="1"/>
</dbReference>
<feature type="coiled-coil region" evidence="9">
    <location>
        <begin position="367"/>
        <end position="394"/>
    </location>
</feature>
<comment type="similarity">
    <text evidence="6">Belongs to the TRAFAC class myosin-kinesin ATPase superfamily. Kinesin family. KIN-12 subfamily.</text>
</comment>
<evidence type="ECO:0000313" key="13">
    <source>
        <dbReference type="Proteomes" id="UP000824469"/>
    </source>
</evidence>
<sequence length="921" mass="105405">MQWDYCFSTMRPPLCPIPEGNSNLPDGTNTEQELITPRQKSDSTMPFARAKLSGPGSSHGLSQPGENMFRGLTCTPDSELPNNSTGFSYTKNRTGSGKTHTMLGDIEDAEHKLSANRGMTPRVFEHLFTRIHKEEDARRQENLKFVCKCSFLEIYNEQVADLLEPSSTNLQMREDAKKGVYVENLSEVEVKGVNDIVKLLLQGAANRKVAATNMNRASSRSHSVFTCIIESKWECQSVTHHRFGRLNLVDLAGSESCAMETLSTLKFAQRAKFIRNNATVNENATGDVITLKIQIQQLKEEVTHLRGKLNGEAEHTQEDDYGNINLLSSPRSHAWDSRGGTSPLLGYKKAPRKRDLESALVGALKREQATEMQMKAMAAENEQLKRLVKHREEDAQCGKMMLRFREDKIKRLEAVASDKMSAEDHLLEEKNVLTEELQILRNRLDRNPEVTRFAMENIRLMEQLRRLQEFHEGGEQERMIEQIAVLRDQLLEALDWKLMHEQDPNIANQKEPSEAEFSTSSEESEILQKQVDQHRREAEALRNNLSFCLEAKEKLERRVDDLMIQIEKFKVSNSLKAVEMATSTEDTYLQDLESGVEGLSAQRELKDLVEAISAASQREAEAQGTAIFLAREVEDLRKKLRESVDDNKRLIDMYEKAMQERDEVRKAEKDSQEVQEKLQKQVLLLRHQVEELQKEIDGHNDTFKGHNYANNWPNGINVVSAEAEQTIVLRKEVEDLQLKLQDTSEENDRLLELYEKAMQERDDIRRMLWNCGEKGVSGENVADIEAEAQGCPRSTLIVGNDNDKANFQEHTSVNSDSEEEREVICLRKEVEEVQMKLKDILEENERLIDMYEKAMQEKDEIRKLWKESVKNKVSSEINSNIRCEIKSQGLINVADEQLQTELQETDQGLSLLAEEINGKWN</sequence>
<gene>
    <name evidence="12" type="ORF">KI387_002375</name>
</gene>
<feature type="coiled-coil region" evidence="9">
    <location>
        <begin position="823"/>
        <end position="864"/>
    </location>
</feature>
<dbReference type="Proteomes" id="UP000824469">
    <property type="component" value="Unassembled WGS sequence"/>
</dbReference>
<dbReference type="InterPro" id="IPR019821">
    <property type="entry name" value="Kinesin_motor_CS"/>
</dbReference>
<accession>A0AA38GWC7</accession>
<evidence type="ECO:0000313" key="12">
    <source>
        <dbReference type="EMBL" id="KAH9330267.1"/>
    </source>
</evidence>
<evidence type="ECO:0000256" key="4">
    <source>
        <dbReference type="ARBA" id="ARBA00023054"/>
    </source>
</evidence>
<feature type="region of interest" description="Disordered" evidence="10">
    <location>
        <begin position="503"/>
        <end position="531"/>
    </location>
</feature>
<comment type="caution">
    <text evidence="12">The sequence shown here is derived from an EMBL/GenBank/DDBJ whole genome shotgun (WGS) entry which is preliminary data.</text>
</comment>
<proteinExistence type="inferred from homology"/>
<evidence type="ECO:0000256" key="1">
    <source>
        <dbReference type="ARBA" id="ARBA00022701"/>
    </source>
</evidence>
<dbReference type="EMBL" id="JAHRHJ020000001">
    <property type="protein sequence ID" value="KAH9330267.1"/>
    <property type="molecule type" value="Genomic_DNA"/>
</dbReference>
<organism evidence="12 13">
    <name type="scientific">Taxus chinensis</name>
    <name type="common">Chinese yew</name>
    <name type="synonym">Taxus wallichiana var. chinensis</name>
    <dbReference type="NCBI Taxonomy" id="29808"/>
    <lineage>
        <taxon>Eukaryota</taxon>
        <taxon>Viridiplantae</taxon>
        <taxon>Streptophyta</taxon>
        <taxon>Embryophyta</taxon>
        <taxon>Tracheophyta</taxon>
        <taxon>Spermatophyta</taxon>
        <taxon>Pinopsida</taxon>
        <taxon>Pinidae</taxon>
        <taxon>Conifers II</taxon>
        <taxon>Cupressales</taxon>
        <taxon>Taxaceae</taxon>
        <taxon>Taxus</taxon>
    </lineage>
</organism>
<feature type="region of interest" description="Disordered" evidence="10">
    <location>
        <begin position="80"/>
        <end position="99"/>
    </location>
</feature>
<dbReference type="PANTHER" id="PTHR37739:SF14">
    <property type="entry name" value="KINESIN-LIKE PROTEIN KIN-12E"/>
    <property type="match status" value="1"/>
</dbReference>